<organism evidence="4 5">
    <name type="scientific">Cystoisospora suis</name>
    <dbReference type="NCBI Taxonomy" id="483139"/>
    <lineage>
        <taxon>Eukaryota</taxon>
        <taxon>Sar</taxon>
        <taxon>Alveolata</taxon>
        <taxon>Apicomplexa</taxon>
        <taxon>Conoidasida</taxon>
        <taxon>Coccidia</taxon>
        <taxon>Eucoccidiorida</taxon>
        <taxon>Eimeriorina</taxon>
        <taxon>Sarcocystidae</taxon>
        <taxon>Cystoisospora</taxon>
    </lineage>
</organism>
<feature type="chain" id="PRO_5013197390" evidence="3">
    <location>
        <begin position="21"/>
        <end position="216"/>
    </location>
</feature>
<keyword evidence="2" id="KW-0472">Membrane</keyword>
<accession>A0A2C6JCB6</accession>
<name>A0A2C6JCB6_9APIC</name>
<keyword evidence="5" id="KW-1185">Reference proteome</keyword>
<evidence type="ECO:0000313" key="4">
    <source>
        <dbReference type="EMBL" id="PHJ15911.1"/>
    </source>
</evidence>
<reference evidence="4 5" key="1">
    <citation type="journal article" date="2017" name="Int. J. Parasitol.">
        <title>The genome of the protozoan parasite Cystoisospora suis and a reverse vaccinology approach to identify vaccine candidates.</title>
        <authorList>
            <person name="Palmieri N."/>
            <person name="Shrestha A."/>
            <person name="Ruttkowski B."/>
            <person name="Beck T."/>
            <person name="Vogl C."/>
            <person name="Tomley F."/>
            <person name="Blake D.P."/>
            <person name="Joachim A."/>
        </authorList>
    </citation>
    <scope>NUCLEOTIDE SEQUENCE [LARGE SCALE GENOMIC DNA]</scope>
    <source>
        <strain evidence="4 5">Wien I</strain>
    </source>
</reference>
<feature type="non-terminal residue" evidence="4">
    <location>
        <position position="1"/>
    </location>
</feature>
<feature type="region of interest" description="Disordered" evidence="1">
    <location>
        <begin position="114"/>
        <end position="216"/>
    </location>
</feature>
<evidence type="ECO:0000256" key="1">
    <source>
        <dbReference type="SAM" id="MobiDB-lite"/>
    </source>
</evidence>
<proteinExistence type="predicted"/>
<feature type="compositionally biased region" description="Acidic residues" evidence="1">
    <location>
        <begin position="127"/>
        <end position="136"/>
    </location>
</feature>
<gene>
    <name evidence="4" type="ORF">CSUI_010275</name>
</gene>
<keyword evidence="3" id="KW-0732">Signal</keyword>
<feature type="transmembrane region" description="Helical" evidence="2">
    <location>
        <begin position="30"/>
        <end position="52"/>
    </location>
</feature>
<sequence>TLSLSFFSLFCLQVWNLTLALFGDLGYSGIAGLIVGAFALLTSFLSFLLFFLHTGPAHLFDVSERYISTSRVRESPLLRLATSRRLQDEGGEGERGTFRSGVITLKSSFWRRDKTLSPEQNNTDGGAGEEGEDESDDQKKKETTQKKETLKKMNSSSFLSDDKKDEGDEKTKEEEGTKENREMKGIKEEEENPDDKDDVDGESSGQRGAGAGGGGE</sequence>
<keyword evidence="2" id="KW-1133">Transmembrane helix</keyword>
<dbReference type="Proteomes" id="UP000221165">
    <property type="component" value="Unassembled WGS sequence"/>
</dbReference>
<dbReference type="VEuPathDB" id="ToxoDB:CSUI_010275"/>
<evidence type="ECO:0000256" key="2">
    <source>
        <dbReference type="SAM" id="Phobius"/>
    </source>
</evidence>
<dbReference type="EMBL" id="MIGC01007022">
    <property type="protein sequence ID" value="PHJ15911.1"/>
    <property type="molecule type" value="Genomic_DNA"/>
</dbReference>
<comment type="caution">
    <text evidence="4">The sequence shown here is derived from an EMBL/GenBank/DDBJ whole genome shotgun (WGS) entry which is preliminary data.</text>
</comment>
<feature type="compositionally biased region" description="Basic and acidic residues" evidence="1">
    <location>
        <begin position="160"/>
        <end position="187"/>
    </location>
</feature>
<dbReference type="RefSeq" id="XP_067917643.1">
    <property type="nucleotide sequence ID" value="XM_068070380.1"/>
</dbReference>
<keyword evidence="2 4" id="KW-0812">Transmembrane</keyword>
<dbReference type="GeneID" id="94433591"/>
<feature type="signal peptide" evidence="3">
    <location>
        <begin position="1"/>
        <end position="20"/>
    </location>
</feature>
<feature type="compositionally biased region" description="Basic and acidic residues" evidence="1">
    <location>
        <begin position="137"/>
        <end position="151"/>
    </location>
</feature>
<dbReference type="AlphaFoldDB" id="A0A2C6JCB6"/>
<evidence type="ECO:0000313" key="5">
    <source>
        <dbReference type="Proteomes" id="UP000221165"/>
    </source>
</evidence>
<feature type="compositionally biased region" description="Gly residues" evidence="1">
    <location>
        <begin position="207"/>
        <end position="216"/>
    </location>
</feature>
<evidence type="ECO:0000256" key="3">
    <source>
        <dbReference type="SAM" id="SignalP"/>
    </source>
</evidence>
<feature type="compositionally biased region" description="Acidic residues" evidence="1">
    <location>
        <begin position="188"/>
        <end position="201"/>
    </location>
</feature>
<protein>
    <submittedName>
        <fullName evidence="4">Transmembrane protein</fullName>
    </submittedName>
</protein>